<dbReference type="SMART" id="SM00530">
    <property type="entry name" value="HTH_XRE"/>
    <property type="match status" value="1"/>
</dbReference>
<accession>A0ABV7BAE8</accession>
<dbReference type="CDD" id="cd00093">
    <property type="entry name" value="HTH_XRE"/>
    <property type="match status" value="1"/>
</dbReference>
<dbReference type="Proteomes" id="UP001595386">
    <property type="component" value="Unassembled WGS sequence"/>
</dbReference>
<evidence type="ECO:0000256" key="1">
    <source>
        <dbReference type="SAM" id="MobiDB-lite"/>
    </source>
</evidence>
<dbReference type="InterPro" id="IPR001387">
    <property type="entry name" value="Cro/C1-type_HTH"/>
</dbReference>
<dbReference type="PROSITE" id="PS50943">
    <property type="entry name" value="HTH_CROC1"/>
    <property type="match status" value="1"/>
</dbReference>
<gene>
    <name evidence="3" type="ORF">ACFODV_14195</name>
</gene>
<keyword evidence="4" id="KW-1185">Reference proteome</keyword>
<evidence type="ECO:0000313" key="4">
    <source>
        <dbReference type="Proteomes" id="UP001595386"/>
    </source>
</evidence>
<evidence type="ECO:0000259" key="2">
    <source>
        <dbReference type="PROSITE" id="PS50943"/>
    </source>
</evidence>
<dbReference type="EMBL" id="JBHRSQ010000019">
    <property type="protein sequence ID" value="MFC2993175.1"/>
    <property type="molecule type" value="Genomic_DNA"/>
</dbReference>
<dbReference type="Pfam" id="PF01381">
    <property type="entry name" value="HTH_3"/>
    <property type="match status" value="1"/>
</dbReference>
<reference evidence="4" key="1">
    <citation type="journal article" date="2019" name="Int. J. Syst. Evol. Microbiol.">
        <title>The Global Catalogue of Microorganisms (GCM) 10K type strain sequencing project: providing services to taxonomists for standard genome sequencing and annotation.</title>
        <authorList>
            <consortium name="The Broad Institute Genomics Platform"/>
            <consortium name="The Broad Institute Genome Sequencing Center for Infectious Disease"/>
            <person name="Wu L."/>
            <person name="Ma J."/>
        </authorList>
    </citation>
    <scope>NUCLEOTIDE SEQUENCE [LARGE SCALE GENOMIC DNA]</scope>
    <source>
        <strain evidence="4">KCTC 52660</strain>
    </source>
</reference>
<dbReference type="Gene3D" id="1.10.260.40">
    <property type="entry name" value="lambda repressor-like DNA-binding domains"/>
    <property type="match status" value="1"/>
</dbReference>
<feature type="domain" description="HTH cro/C1-type" evidence="2">
    <location>
        <begin position="56"/>
        <end position="110"/>
    </location>
</feature>
<sequence>MTAPVDYRISEEEGRRFAVVPLEQFNELIARAGEADAPTLPHEVISRHLTDDVPLVRCWREHLGMTQTELAGRLAVSQAQVAQWERHDANLRRNTLQKLATALGIHMQQLSLQDHSSDFKRDTSPTRGCHRSALQSMTSFPGAQISKAKGISDNDQPHKPRPAVATRSNGKGLIINAMKGQPTKEMADHLEIISKDGGVIHGKEMLLQMAYELRQLPSSEEDDSTTSEYTASMCWGMVRQLWKHVPDDQLGPMSNGQFLLVLGYLYGTLTRPSHERYSKAMESEIRILQIQMNGKASGKRSGQSRAEAAEPRIMEAKHHHNRLAASGMEKRNIASKVAEIMGVSAASVRGWRRRNWTLKI</sequence>
<dbReference type="RefSeq" id="WP_379760549.1">
    <property type="nucleotide sequence ID" value="NZ_JBHRSQ010000019.1"/>
</dbReference>
<comment type="caution">
    <text evidence="3">The sequence shown here is derived from an EMBL/GenBank/DDBJ whole genome shotgun (WGS) entry which is preliminary data.</text>
</comment>
<dbReference type="InterPro" id="IPR010982">
    <property type="entry name" value="Lambda_DNA-bd_dom_sf"/>
</dbReference>
<name>A0ABV7BAE8_9GAMM</name>
<evidence type="ECO:0000313" key="3">
    <source>
        <dbReference type="EMBL" id="MFC2993175.1"/>
    </source>
</evidence>
<organism evidence="3 4">
    <name type="scientific">Halomonas tibetensis</name>
    <dbReference type="NCBI Taxonomy" id="2259590"/>
    <lineage>
        <taxon>Bacteria</taxon>
        <taxon>Pseudomonadati</taxon>
        <taxon>Pseudomonadota</taxon>
        <taxon>Gammaproteobacteria</taxon>
        <taxon>Oceanospirillales</taxon>
        <taxon>Halomonadaceae</taxon>
        <taxon>Halomonas</taxon>
    </lineage>
</organism>
<feature type="region of interest" description="Disordered" evidence="1">
    <location>
        <begin position="147"/>
        <end position="169"/>
    </location>
</feature>
<protein>
    <submittedName>
        <fullName evidence="3">Helix-turn-helix domain-containing protein</fullName>
    </submittedName>
</protein>
<dbReference type="SUPFAM" id="SSF47413">
    <property type="entry name" value="lambda repressor-like DNA-binding domains"/>
    <property type="match status" value="1"/>
</dbReference>
<proteinExistence type="predicted"/>